<protein>
    <submittedName>
        <fullName evidence="2">Helix-turn-helix protein</fullName>
    </submittedName>
</protein>
<sequence>MDTLELLLHPVRLRIVWALSGDRVRTTTDLCATLSDVPKTTVYRHVALLAEGGLLEVADEQRVRGVVERHYRLRRERAVIEPEAGAAMSLDDHRHGFAAAMVALLAEFNAYLDRPGADPYADSISYRQGTLWLDPDELAEMIGELRQVFLKRAGNEPTSDRRPHLMSAIFFPTEHPAQEPSRVTDQA</sequence>
<dbReference type="Gene3D" id="1.10.10.10">
    <property type="entry name" value="Winged helix-like DNA-binding domain superfamily/Winged helix DNA-binding domain"/>
    <property type="match status" value="1"/>
</dbReference>
<dbReference type="EMBL" id="PYAX01000009">
    <property type="protein sequence ID" value="PSL53228.1"/>
    <property type="molecule type" value="Genomic_DNA"/>
</dbReference>
<dbReference type="RefSeq" id="WP_106617969.1">
    <property type="nucleotide sequence ID" value="NZ_PYAX01000009.1"/>
</dbReference>
<dbReference type="InterPro" id="IPR036390">
    <property type="entry name" value="WH_DNA-bd_sf"/>
</dbReference>
<gene>
    <name evidence="2" type="ORF">B0I31_10918</name>
</gene>
<evidence type="ECO:0000259" key="1">
    <source>
        <dbReference type="SMART" id="SM00418"/>
    </source>
</evidence>
<accession>A0A2P8I437</accession>
<proteinExistence type="predicted"/>
<comment type="caution">
    <text evidence="2">The sequence shown here is derived from an EMBL/GenBank/DDBJ whole genome shotgun (WGS) entry which is preliminary data.</text>
</comment>
<dbReference type="Gene3D" id="6.10.140.2180">
    <property type="match status" value="1"/>
</dbReference>
<dbReference type="Pfam" id="PF12840">
    <property type="entry name" value="HTH_20"/>
    <property type="match status" value="1"/>
</dbReference>
<evidence type="ECO:0000313" key="2">
    <source>
        <dbReference type="EMBL" id="PSL53228.1"/>
    </source>
</evidence>
<dbReference type="SMART" id="SM00418">
    <property type="entry name" value="HTH_ARSR"/>
    <property type="match status" value="1"/>
</dbReference>
<organism evidence="2 3">
    <name type="scientific">Saccharothrix carnea</name>
    <dbReference type="NCBI Taxonomy" id="1280637"/>
    <lineage>
        <taxon>Bacteria</taxon>
        <taxon>Bacillati</taxon>
        <taxon>Actinomycetota</taxon>
        <taxon>Actinomycetes</taxon>
        <taxon>Pseudonocardiales</taxon>
        <taxon>Pseudonocardiaceae</taxon>
        <taxon>Saccharothrix</taxon>
    </lineage>
</organism>
<dbReference type="InterPro" id="IPR036388">
    <property type="entry name" value="WH-like_DNA-bd_sf"/>
</dbReference>
<dbReference type="InterPro" id="IPR001845">
    <property type="entry name" value="HTH_ArsR_DNA-bd_dom"/>
</dbReference>
<dbReference type="GO" id="GO:0003700">
    <property type="term" value="F:DNA-binding transcription factor activity"/>
    <property type="evidence" value="ECO:0007669"/>
    <property type="project" value="InterPro"/>
</dbReference>
<dbReference type="InterPro" id="IPR011991">
    <property type="entry name" value="ArsR-like_HTH"/>
</dbReference>
<dbReference type="CDD" id="cd00090">
    <property type="entry name" value="HTH_ARSR"/>
    <property type="match status" value="1"/>
</dbReference>
<feature type="domain" description="HTH arsR-type" evidence="1">
    <location>
        <begin position="2"/>
        <end position="85"/>
    </location>
</feature>
<dbReference type="AlphaFoldDB" id="A0A2P8I437"/>
<name>A0A2P8I437_SACCR</name>
<evidence type="ECO:0000313" key="3">
    <source>
        <dbReference type="Proteomes" id="UP000241118"/>
    </source>
</evidence>
<dbReference type="OrthoDB" id="5949858at2"/>
<dbReference type="Proteomes" id="UP000241118">
    <property type="component" value="Unassembled WGS sequence"/>
</dbReference>
<dbReference type="SUPFAM" id="SSF46785">
    <property type="entry name" value="Winged helix' DNA-binding domain"/>
    <property type="match status" value="1"/>
</dbReference>
<reference evidence="2 3" key="1">
    <citation type="submission" date="2018-03" db="EMBL/GenBank/DDBJ databases">
        <title>Genomic Encyclopedia of Type Strains, Phase III (KMG-III): the genomes of soil and plant-associated and newly described type strains.</title>
        <authorList>
            <person name="Whitman W."/>
        </authorList>
    </citation>
    <scope>NUCLEOTIDE SEQUENCE [LARGE SCALE GENOMIC DNA]</scope>
    <source>
        <strain evidence="2 3">CGMCC 4.7097</strain>
    </source>
</reference>
<keyword evidence="3" id="KW-1185">Reference proteome</keyword>